<protein>
    <submittedName>
        <fullName evidence="1">Uncharacterized protein</fullName>
    </submittedName>
</protein>
<dbReference type="Proteomes" id="UP000324222">
    <property type="component" value="Unassembled WGS sequence"/>
</dbReference>
<keyword evidence="2" id="KW-1185">Reference proteome</keyword>
<evidence type="ECO:0000313" key="1">
    <source>
        <dbReference type="EMBL" id="MPC56879.1"/>
    </source>
</evidence>
<accession>A0A5B7GH71</accession>
<dbReference type="AlphaFoldDB" id="A0A5B7GH71"/>
<organism evidence="1 2">
    <name type="scientific">Portunus trituberculatus</name>
    <name type="common">Swimming crab</name>
    <name type="synonym">Neptunus trituberculatus</name>
    <dbReference type="NCBI Taxonomy" id="210409"/>
    <lineage>
        <taxon>Eukaryota</taxon>
        <taxon>Metazoa</taxon>
        <taxon>Ecdysozoa</taxon>
        <taxon>Arthropoda</taxon>
        <taxon>Crustacea</taxon>
        <taxon>Multicrustacea</taxon>
        <taxon>Malacostraca</taxon>
        <taxon>Eumalacostraca</taxon>
        <taxon>Eucarida</taxon>
        <taxon>Decapoda</taxon>
        <taxon>Pleocyemata</taxon>
        <taxon>Brachyura</taxon>
        <taxon>Eubrachyura</taxon>
        <taxon>Portunoidea</taxon>
        <taxon>Portunidae</taxon>
        <taxon>Portuninae</taxon>
        <taxon>Portunus</taxon>
    </lineage>
</organism>
<reference evidence="1 2" key="1">
    <citation type="submission" date="2019-05" db="EMBL/GenBank/DDBJ databases">
        <title>Another draft genome of Portunus trituberculatus and its Hox gene families provides insights of decapod evolution.</title>
        <authorList>
            <person name="Jeong J.-H."/>
            <person name="Song I."/>
            <person name="Kim S."/>
            <person name="Choi T."/>
            <person name="Kim D."/>
            <person name="Ryu S."/>
            <person name="Kim W."/>
        </authorList>
    </citation>
    <scope>NUCLEOTIDE SEQUENCE [LARGE SCALE GENOMIC DNA]</scope>
    <source>
        <tissue evidence="1">Muscle</tissue>
    </source>
</reference>
<name>A0A5B7GH71_PORTR</name>
<sequence length="139" mass="16716">MNDERIVKKVYLWNESGSQWRKRCMRMTERSGLQVVWGMRMAGRNQNECEWIVTREGRVGTEWYAKKWKSEIDREVKCVGLNIRKNEMERKSTLEWYKEEEAPMWSESGSRVCQMCDMGEDEAVKHVMLECEKYETGMR</sequence>
<evidence type="ECO:0000313" key="2">
    <source>
        <dbReference type="Proteomes" id="UP000324222"/>
    </source>
</evidence>
<comment type="caution">
    <text evidence="1">The sequence shown here is derived from an EMBL/GenBank/DDBJ whole genome shotgun (WGS) entry which is preliminary data.</text>
</comment>
<dbReference type="EMBL" id="VSRR010014323">
    <property type="protein sequence ID" value="MPC56879.1"/>
    <property type="molecule type" value="Genomic_DNA"/>
</dbReference>
<proteinExistence type="predicted"/>
<gene>
    <name evidence="1" type="ORF">E2C01_050845</name>
</gene>